<evidence type="ECO:0000256" key="4">
    <source>
        <dbReference type="ARBA" id="ARBA00011025"/>
    </source>
</evidence>
<evidence type="ECO:0000256" key="9">
    <source>
        <dbReference type="ARBA" id="ARBA00023010"/>
    </source>
</evidence>
<evidence type="ECO:0000256" key="1">
    <source>
        <dbReference type="ARBA" id="ARBA00004335"/>
    </source>
</evidence>
<dbReference type="InterPro" id="IPR007716">
    <property type="entry name" value="NPL4_Zn-bd_put"/>
</dbReference>
<dbReference type="EMBL" id="SWFT01000027">
    <property type="protein sequence ID" value="KAA8906988.1"/>
    <property type="molecule type" value="Genomic_DNA"/>
</dbReference>
<proteinExistence type="inferred from homology"/>
<evidence type="ECO:0000256" key="3">
    <source>
        <dbReference type="ARBA" id="ARBA00004556"/>
    </source>
</evidence>
<keyword evidence="7" id="KW-0256">Endoplasmic reticulum</keyword>
<dbReference type="PROSITE" id="PS50249">
    <property type="entry name" value="MPN"/>
    <property type="match status" value="1"/>
</dbReference>
<dbReference type="InterPro" id="IPR007717">
    <property type="entry name" value="NPL4_C"/>
</dbReference>
<dbReference type="GO" id="GO:0031965">
    <property type="term" value="C:nuclear membrane"/>
    <property type="evidence" value="ECO:0007669"/>
    <property type="project" value="UniProtKB-SubCell"/>
</dbReference>
<dbReference type="CDD" id="cd08061">
    <property type="entry name" value="MPN_NPL4"/>
    <property type="match status" value="1"/>
</dbReference>
<comment type="subcellular location">
    <subcellularLocation>
        <location evidence="3">Cytoplasm</location>
        <location evidence="3">Perinuclear region</location>
    </subcellularLocation>
    <subcellularLocation>
        <location evidence="2">Endoplasmic reticulum membrane</location>
        <topology evidence="2">Peripheral membrane protein</topology>
        <orientation evidence="2">Cytoplasmic side</orientation>
    </subcellularLocation>
    <subcellularLocation>
        <location evidence="1">Nucleus membrane</location>
        <topology evidence="1">Peripheral membrane protein</topology>
        <orientation evidence="1">Cytoplasmic side</orientation>
    </subcellularLocation>
</comment>
<accession>A0A642UWG1</accession>
<evidence type="ECO:0000313" key="12">
    <source>
        <dbReference type="EMBL" id="KAA8906988.1"/>
    </source>
</evidence>
<dbReference type="GO" id="GO:0051028">
    <property type="term" value="P:mRNA transport"/>
    <property type="evidence" value="ECO:0007669"/>
    <property type="project" value="UniProtKB-KW"/>
</dbReference>
<comment type="caution">
    <text evidence="12">The sequence shown here is derived from an EMBL/GenBank/DDBJ whole genome shotgun (WGS) entry which is preliminary data.</text>
</comment>
<keyword evidence="13" id="KW-1185">Reference proteome</keyword>
<evidence type="ECO:0000256" key="6">
    <source>
        <dbReference type="ARBA" id="ARBA00022816"/>
    </source>
</evidence>
<gene>
    <name evidence="12" type="ORF">DIURU_000672</name>
</gene>
<comment type="similarity">
    <text evidence="4">Belongs to the NPL4 family.</text>
</comment>
<sequence>MIVLRFRTKEGMLRIEADPDGDFLLVLEQLATKIHTSSLQSLTLASSPSDQGHPANSMCGQTPNQMGLTNGHLFYAKYDPIDSEPSAPSTVAINAAGATVEIKDALSLPLKPKEFDVDIELSKEDGQIKRQRSSMCRHGDKGMCEYCSPLPPWDKDYRESHNIKHMSFHAHLRELNENTNNRNQSSSYIAPLTEPNYKIDLTCTNGHQPYPKGICSKCQPSPITLSQQKFRMVDHVEFASFDVLNQFIDAWRRTGIQRFGVMYGHYEKAPDVPLGIKAVVEAIYEPPQAGEADGITLLEWENEKQVDELAAELGLYQVGMTFTDLTDSGSGNGSVLCKRHKDSYFLSNLEILMAGRNQIRHPNPSQWSASGQYSSKFVTTVISGGLQGEIEPKSYMVSASAEALIKADMISGSTQPSEIMVNETTSRRYVPDISFSKINKYGLEVKTNAKPTFPVEFLLVSLTDSFPVEPQPMFSTNFPIENRESFGVLQDLGAARQYLNGGDGSRLADFHFLAYLAKTGILGANEWRALIKYIKNKDDRDYLELVESPGWMTFMTILEQSS</sequence>
<dbReference type="InterPro" id="IPR037518">
    <property type="entry name" value="MPN"/>
</dbReference>
<dbReference type="GO" id="GO:0005789">
    <property type="term" value="C:endoplasmic reticulum membrane"/>
    <property type="evidence" value="ECO:0007669"/>
    <property type="project" value="UniProtKB-SubCell"/>
</dbReference>
<name>A0A642UWG1_DIURU</name>
<dbReference type="AlphaFoldDB" id="A0A642UWG1"/>
<evidence type="ECO:0000259" key="11">
    <source>
        <dbReference type="PROSITE" id="PS50249"/>
    </source>
</evidence>
<dbReference type="RefSeq" id="XP_034014339.1">
    <property type="nucleotide sequence ID" value="XM_034158946.1"/>
</dbReference>
<dbReference type="PANTHER" id="PTHR12710">
    <property type="entry name" value="NUCLEAR PROTEIN LOCALIZATION 4"/>
    <property type="match status" value="1"/>
</dbReference>
<dbReference type="GeneID" id="54779325"/>
<protein>
    <recommendedName>
        <fullName evidence="5">Nuclear protein localization protein 4</fullName>
    </recommendedName>
</protein>
<dbReference type="VEuPathDB" id="FungiDB:DIURU_000672"/>
<dbReference type="GO" id="GO:0031625">
    <property type="term" value="F:ubiquitin protein ligase binding"/>
    <property type="evidence" value="ECO:0007669"/>
    <property type="project" value="TreeGrafter"/>
</dbReference>
<evidence type="ECO:0000256" key="5">
    <source>
        <dbReference type="ARBA" id="ARBA00019709"/>
    </source>
</evidence>
<keyword evidence="8" id="KW-0653">Protein transport</keyword>
<feature type="region of interest" description="Disordered" evidence="10">
    <location>
        <begin position="44"/>
        <end position="63"/>
    </location>
</feature>
<dbReference type="Proteomes" id="UP000449547">
    <property type="component" value="Unassembled WGS sequence"/>
</dbReference>
<evidence type="ECO:0000256" key="7">
    <source>
        <dbReference type="ARBA" id="ARBA00022824"/>
    </source>
</evidence>
<dbReference type="PIRSF" id="PIRSF010052">
    <property type="entry name" value="Polyub_prc_Npl4"/>
    <property type="match status" value="1"/>
</dbReference>
<dbReference type="PANTHER" id="PTHR12710:SF0">
    <property type="entry name" value="NUCLEAR PROTEIN LOCALIZATION PROTEIN 4 HOMOLOG"/>
    <property type="match status" value="1"/>
</dbReference>
<keyword evidence="6" id="KW-0509">mRNA transport</keyword>
<dbReference type="GO" id="GO:0043130">
    <property type="term" value="F:ubiquitin binding"/>
    <property type="evidence" value="ECO:0007669"/>
    <property type="project" value="TreeGrafter"/>
</dbReference>
<dbReference type="InterPro" id="IPR016563">
    <property type="entry name" value="Npl4"/>
</dbReference>
<dbReference type="GO" id="GO:0048471">
    <property type="term" value="C:perinuclear region of cytoplasm"/>
    <property type="evidence" value="ECO:0007669"/>
    <property type="project" value="UniProtKB-SubCell"/>
</dbReference>
<dbReference type="OMA" id="KWSRTGR"/>
<dbReference type="GO" id="GO:0015031">
    <property type="term" value="P:protein transport"/>
    <property type="evidence" value="ECO:0007669"/>
    <property type="project" value="UniProtKB-KW"/>
</dbReference>
<dbReference type="Pfam" id="PF05021">
    <property type="entry name" value="NPL4"/>
    <property type="match status" value="1"/>
</dbReference>
<evidence type="ECO:0000256" key="2">
    <source>
        <dbReference type="ARBA" id="ARBA00004397"/>
    </source>
</evidence>
<organism evidence="12 13">
    <name type="scientific">Diutina rugosa</name>
    <name type="common">Yeast</name>
    <name type="synonym">Candida rugosa</name>
    <dbReference type="NCBI Taxonomy" id="5481"/>
    <lineage>
        <taxon>Eukaryota</taxon>
        <taxon>Fungi</taxon>
        <taxon>Dikarya</taxon>
        <taxon>Ascomycota</taxon>
        <taxon>Saccharomycotina</taxon>
        <taxon>Pichiomycetes</taxon>
        <taxon>Debaryomycetaceae</taxon>
        <taxon>Diutina</taxon>
    </lineage>
</organism>
<evidence type="ECO:0000256" key="10">
    <source>
        <dbReference type="SAM" id="MobiDB-lite"/>
    </source>
</evidence>
<dbReference type="OrthoDB" id="10251089at2759"/>
<evidence type="ECO:0000256" key="8">
    <source>
        <dbReference type="ARBA" id="ARBA00022927"/>
    </source>
</evidence>
<evidence type="ECO:0000313" key="13">
    <source>
        <dbReference type="Proteomes" id="UP000449547"/>
    </source>
</evidence>
<dbReference type="Pfam" id="PF05020">
    <property type="entry name" value="zf-NPL4"/>
    <property type="match status" value="1"/>
</dbReference>
<reference evidence="12 13" key="1">
    <citation type="submission" date="2019-07" db="EMBL/GenBank/DDBJ databases">
        <title>Genome assembly of two rare yeast pathogens: Diutina rugosa and Trichomonascus ciferrii.</title>
        <authorList>
            <person name="Mixao V."/>
            <person name="Saus E."/>
            <person name="Hansen A."/>
            <person name="Lass-Flor C."/>
            <person name="Gabaldon T."/>
        </authorList>
    </citation>
    <scope>NUCLEOTIDE SEQUENCE [LARGE SCALE GENOMIC DNA]</scope>
    <source>
        <strain evidence="12 13">CBS 613</strain>
    </source>
</reference>
<keyword evidence="8" id="KW-0813">Transport</keyword>
<dbReference type="GO" id="GO:0006511">
    <property type="term" value="P:ubiquitin-dependent protein catabolic process"/>
    <property type="evidence" value="ECO:0007669"/>
    <property type="project" value="InterPro"/>
</dbReference>
<feature type="domain" description="MPN" evidence="11">
    <location>
        <begin position="236"/>
        <end position="373"/>
    </location>
</feature>
<keyword evidence="9" id="KW-0811">Translocation</keyword>